<dbReference type="InterPro" id="IPR007135">
    <property type="entry name" value="Atg3/Atg10"/>
</dbReference>
<comment type="subcellular location">
    <subcellularLocation>
        <location evidence="1">Cytoplasm</location>
    </subcellularLocation>
</comment>
<dbReference type="GO" id="GO:0005829">
    <property type="term" value="C:cytosol"/>
    <property type="evidence" value="ECO:0007669"/>
    <property type="project" value="TreeGrafter"/>
</dbReference>
<protein>
    <submittedName>
        <fullName evidence="8">Uncharacterized protein</fullName>
    </submittedName>
</protein>
<dbReference type="PANTHER" id="PTHR12866">
    <property type="entry name" value="UBIQUITIN-LIKE-CONJUGATING ENZYME ATG3"/>
    <property type="match status" value="1"/>
</dbReference>
<comment type="caution">
    <text evidence="8">The sequence shown here is derived from an EMBL/GenBank/DDBJ whole genome shotgun (WGS) entry which is preliminary data.</text>
</comment>
<accession>A0A3R7XRM2</accession>
<dbReference type="GO" id="GO:0044804">
    <property type="term" value="P:nucleophagy"/>
    <property type="evidence" value="ECO:0007669"/>
    <property type="project" value="TreeGrafter"/>
</dbReference>
<dbReference type="GO" id="GO:0019776">
    <property type="term" value="F:Atg8-family ligase activity"/>
    <property type="evidence" value="ECO:0007669"/>
    <property type="project" value="TreeGrafter"/>
</dbReference>
<sequence length="526" mass="59606">MQSLLHGVREYLTPVLTESSFENKGLLTPEEFVKAGDLLVYKCPTWRWESGEPSLRRAYLPVDKQFLVTRNVPCRRRVTSLEQSYQTEEAVEGEDEWVAASSYANEDNSNNTVTDLSDEMGDISLSDSQCKENESREGILGAIVDEHFTDGRLEESELRDLGSYDEEDNLVEDDEATLGPAAGSYLVASEPNDADDAILRTRTYDLSITYDKYYQTPRVWLFGYDERNAPLSGDQMFEDIMQDYANRTVTMEPHPHRSSLVHASIHPCQHGAVMKRIIANLKARKPGEIETEEQVANEIRSDQYIFLFLKFIQSVIPTIDYDYTIEYIIIGDSEVGKSSLLLQFTEQHFQPIHDLTIGVEFGAKLLEVDGRKVKLEIWDTAGQETFLSITRSYYRGADGALLVYDVSRKESFDHLGRWLQECHQNCHNDEVEIMVVGMKCDVEDHKREVTEEDGRNWAAAHGLYFIEASAKTALNVEQAFALTATTILRNFDYSNHQVRKLPGPSRVSIDVAVDQPQTKSECCGGG</sequence>
<dbReference type="GO" id="GO:0000407">
    <property type="term" value="C:phagophore assembly site"/>
    <property type="evidence" value="ECO:0007669"/>
    <property type="project" value="TreeGrafter"/>
</dbReference>
<evidence type="ECO:0000256" key="5">
    <source>
        <dbReference type="ARBA" id="ARBA00022786"/>
    </source>
</evidence>
<evidence type="ECO:0000256" key="2">
    <source>
        <dbReference type="ARBA" id="ARBA00007683"/>
    </source>
</evidence>
<dbReference type="PROSITE" id="PS51419">
    <property type="entry name" value="RAB"/>
    <property type="match status" value="1"/>
</dbReference>
<dbReference type="GO" id="GO:0000045">
    <property type="term" value="P:autophagosome assembly"/>
    <property type="evidence" value="ECO:0007669"/>
    <property type="project" value="TreeGrafter"/>
</dbReference>
<dbReference type="GO" id="GO:0061723">
    <property type="term" value="P:glycophagy"/>
    <property type="evidence" value="ECO:0007669"/>
    <property type="project" value="TreeGrafter"/>
</dbReference>
<dbReference type="GO" id="GO:0000422">
    <property type="term" value="P:autophagy of mitochondrion"/>
    <property type="evidence" value="ECO:0007669"/>
    <property type="project" value="TreeGrafter"/>
</dbReference>
<dbReference type="Gene3D" id="3.40.50.300">
    <property type="entry name" value="P-loop containing nucleotide triphosphate hydrolases"/>
    <property type="match status" value="1"/>
</dbReference>
<evidence type="ECO:0000313" key="9">
    <source>
        <dbReference type="Proteomes" id="UP000286097"/>
    </source>
</evidence>
<dbReference type="SMART" id="SM00176">
    <property type="entry name" value="RAN"/>
    <property type="match status" value="1"/>
</dbReference>
<evidence type="ECO:0000256" key="3">
    <source>
        <dbReference type="ARBA" id="ARBA00022448"/>
    </source>
</evidence>
<keyword evidence="6" id="KW-0653">Protein transport</keyword>
<dbReference type="GO" id="GO:0005525">
    <property type="term" value="F:GTP binding"/>
    <property type="evidence" value="ECO:0007669"/>
    <property type="project" value="InterPro"/>
</dbReference>
<evidence type="ECO:0000313" key="8">
    <source>
        <dbReference type="EMBL" id="RQM11882.1"/>
    </source>
</evidence>
<evidence type="ECO:0000256" key="1">
    <source>
        <dbReference type="ARBA" id="ARBA00004496"/>
    </source>
</evidence>
<dbReference type="Pfam" id="PF00071">
    <property type="entry name" value="Ras"/>
    <property type="match status" value="1"/>
</dbReference>
<evidence type="ECO:0000256" key="4">
    <source>
        <dbReference type="ARBA" id="ARBA00022490"/>
    </source>
</evidence>
<keyword evidence="7" id="KW-0072">Autophagy</keyword>
<dbReference type="VEuPathDB" id="FungiDB:DD237_007226"/>
<name>A0A3R7XRM2_9STRA</name>
<dbReference type="GO" id="GO:0003924">
    <property type="term" value="F:GTPase activity"/>
    <property type="evidence" value="ECO:0007669"/>
    <property type="project" value="InterPro"/>
</dbReference>
<reference evidence="8 9" key="1">
    <citation type="submission" date="2018-06" db="EMBL/GenBank/DDBJ databases">
        <title>Comparative genomics of downy mildews reveals potential adaptations to biotrophy.</title>
        <authorList>
            <person name="Fletcher K."/>
            <person name="Klosterman S.J."/>
            <person name="Derevnina L."/>
            <person name="Martin F."/>
            <person name="Koike S."/>
            <person name="Reyes Chin-Wo S."/>
            <person name="Mou B."/>
            <person name="Michelmore R."/>
        </authorList>
    </citation>
    <scope>NUCLEOTIDE SEQUENCE [LARGE SCALE GENOMIC DNA]</scope>
    <source>
        <strain evidence="8 9">R13</strain>
    </source>
</reference>
<dbReference type="EMBL" id="QKXF01000379">
    <property type="protein sequence ID" value="RQM11882.1"/>
    <property type="molecule type" value="Genomic_DNA"/>
</dbReference>
<dbReference type="InterPro" id="IPR001806">
    <property type="entry name" value="Small_GTPase"/>
</dbReference>
<dbReference type="NCBIfam" id="TIGR00231">
    <property type="entry name" value="small_GTP"/>
    <property type="match status" value="1"/>
</dbReference>
<organism evidence="8 9">
    <name type="scientific">Peronospora effusa</name>
    <dbReference type="NCBI Taxonomy" id="542832"/>
    <lineage>
        <taxon>Eukaryota</taxon>
        <taxon>Sar</taxon>
        <taxon>Stramenopiles</taxon>
        <taxon>Oomycota</taxon>
        <taxon>Peronosporomycetes</taxon>
        <taxon>Peronosporales</taxon>
        <taxon>Peronosporaceae</taxon>
        <taxon>Peronospora</taxon>
    </lineage>
</organism>
<dbReference type="SMART" id="SM00173">
    <property type="entry name" value="RAS"/>
    <property type="match status" value="1"/>
</dbReference>
<dbReference type="PROSITE" id="PS51420">
    <property type="entry name" value="RHO"/>
    <property type="match status" value="1"/>
</dbReference>
<dbReference type="PROSITE" id="PS51421">
    <property type="entry name" value="RAS"/>
    <property type="match status" value="1"/>
</dbReference>
<gene>
    <name evidence="8" type="ORF">DD237_007226</name>
</gene>
<keyword evidence="3" id="KW-0813">Transport</keyword>
<comment type="similarity">
    <text evidence="2">Belongs to the ATG3 family.</text>
</comment>
<evidence type="ECO:0000256" key="6">
    <source>
        <dbReference type="ARBA" id="ARBA00022927"/>
    </source>
</evidence>
<evidence type="ECO:0000256" key="7">
    <source>
        <dbReference type="ARBA" id="ARBA00023006"/>
    </source>
</evidence>
<dbReference type="InterPro" id="IPR005225">
    <property type="entry name" value="Small_GTP-bd"/>
</dbReference>
<dbReference type="PANTHER" id="PTHR12866:SF2">
    <property type="entry name" value="UBIQUITIN-LIKE-CONJUGATING ENZYME ATG3"/>
    <property type="match status" value="1"/>
</dbReference>
<dbReference type="InterPro" id="IPR027417">
    <property type="entry name" value="P-loop_NTPase"/>
</dbReference>
<dbReference type="PRINTS" id="PR00449">
    <property type="entry name" value="RASTRNSFRMNG"/>
</dbReference>
<dbReference type="Proteomes" id="UP000286097">
    <property type="component" value="Unassembled WGS sequence"/>
</dbReference>
<proteinExistence type="inferred from homology"/>
<keyword evidence="4" id="KW-0963">Cytoplasm</keyword>
<dbReference type="SMART" id="SM00175">
    <property type="entry name" value="RAB"/>
    <property type="match status" value="1"/>
</dbReference>
<dbReference type="FunFam" id="3.40.50.300:FF:002078">
    <property type="entry name" value="Ras-related protein RabQ"/>
    <property type="match status" value="1"/>
</dbReference>
<dbReference type="AlphaFoldDB" id="A0A3R7XRM2"/>
<dbReference type="GO" id="GO:0015031">
    <property type="term" value="P:protein transport"/>
    <property type="evidence" value="ECO:0007669"/>
    <property type="project" value="UniProtKB-KW"/>
</dbReference>
<dbReference type="SUPFAM" id="SSF52540">
    <property type="entry name" value="P-loop containing nucleoside triphosphate hydrolases"/>
    <property type="match status" value="1"/>
</dbReference>
<dbReference type="SMART" id="SM00174">
    <property type="entry name" value="RHO"/>
    <property type="match status" value="1"/>
</dbReference>
<dbReference type="Pfam" id="PF03987">
    <property type="entry name" value="Autophagy_act_C"/>
    <property type="match status" value="1"/>
</dbReference>
<keyword evidence="5" id="KW-0833">Ubl conjugation pathway</keyword>